<dbReference type="PANTHER" id="PTHR42855:SF2">
    <property type="entry name" value="DRUG RESISTANCE ABC TRANSPORTER,ATP-BINDING PROTEIN"/>
    <property type="match status" value="1"/>
</dbReference>
<dbReference type="EMBL" id="DVIQ01000026">
    <property type="protein sequence ID" value="HIS31013.1"/>
    <property type="molecule type" value="Genomic_DNA"/>
</dbReference>
<feature type="compositionally biased region" description="Basic and acidic residues" evidence="3">
    <location>
        <begin position="388"/>
        <end position="421"/>
    </location>
</feature>
<dbReference type="PANTHER" id="PTHR42855">
    <property type="entry name" value="ABC TRANSPORTER ATP-BINDING SUBUNIT"/>
    <property type="match status" value="1"/>
</dbReference>
<evidence type="ECO:0000256" key="2">
    <source>
        <dbReference type="ARBA" id="ARBA00022840"/>
    </source>
</evidence>
<dbReference type="Proteomes" id="UP000823935">
    <property type="component" value="Unassembled WGS sequence"/>
</dbReference>
<gene>
    <name evidence="5" type="ORF">IAB44_05610</name>
</gene>
<dbReference type="Gene3D" id="3.40.50.300">
    <property type="entry name" value="P-loop containing nucleotide triphosphate hydrolases"/>
    <property type="match status" value="2"/>
</dbReference>
<keyword evidence="1" id="KW-0547">Nucleotide-binding</keyword>
<comment type="caution">
    <text evidence="5">The sequence shown here is derived from an EMBL/GenBank/DDBJ whole genome shotgun (WGS) entry which is preliminary data.</text>
</comment>
<evidence type="ECO:0000256" key="1">
    <source>
        <dbReference type="ARBA" id="ARBA00022741"/>
    </source>
</evidence>
<dbReference type="GO" id="GO:0005524">
    <property type="term" value="F:ATP binding"/>
    <property type="evidence" value="ECO:0007669"/>
    <property type="project" value="UniProtKB-KW"/>
</dbReference>
<dbReference type="SUPFAM" id="SSF52540">
    <property type="entry name" value="P-loop containing nucleoside triphosphate hydrolases"/>
    <property type="match status" value="2"/>
</dbReference>
<accession>A0A9D1ESB4</accession>
<dbReference type="AlphaFoldDB" id="A0A9D1ESB4"/>
<protein>
    <submittedName>
        <fullName evidence="5">ABC-F family ATP-binding cassette domain-containing protein</fullName>
    </submittedName>
</protein>
<feature type="region of interest" description="Disordered" evidence="3">
    <location>
        <begin position="388"/>
        <end position="427"/>
    </location>
</feature>
<reference evidence="5" key="1">
    <citation type="submission" date="2020-10" db="EMBL/GenBank/DDBJ databases">
        <authorList>
            <person name="Gilroy R."/>
        </authorList>
    </citation>
    <scope>NUCLEOTIDE SEQUENCE</scope>
    <source>
        <strain evidence="5">CHK190-19873</strain>
    </source>
</reference>
<dbReference type="Pfam" id="PF00005">
    <property type="entry name" value="ABC_tran"/>
    <property type="match status" value="2"/>
</dbReference>
<feature type="domain" description="AAA+ ATPase" evidence="4">
    <location>
        <begin position="30"/>
        <end position="197"/>
    </location>
</feature>
<dbReference type="InterPro" id="IPR027417">
    <property type="entry name" value="P-loop_NTPase"/>
</dbReference>
<organism evidence="5 6">
    <name type="scientific">Candidatus Limivivens intestinipullorum</name>
    <dbReference type="NCBI Taxonomy" id="2840858"/>
    <lineage>
        <taxon>Bacteria</taxon>
        <taxon>Bacillati</taxon>
        <taxon>Bacillota</taxon>
        <taxon>Clostridia</taxon>
        <taxon>Lachnospirales</taxon>
        <taxon>Lachnospiraceae</taxon>
        <taxon>Lachnospiraceae incertae sedis</taxon>
        <taxon>Candidatus Limivivens</taxon>
    </lineage>
</organism>
<dbReference type="InterPro" id="IPR017871">
    <property type="entry name" value="ABC_transporter-like_CS"/>
</dbReference>
<dbReference type="InterPro" id="IPR003593">
    <property type="entry name" value="AAA+_ATPase"/>
</dbReference>
<dbReference type="InterPro" id="IPR051309">
    <property type="entry name" value="ABCF_ATPase"/>
</dbReference>
<feature type="domain" description="AAA+ ATPase" evidence="4">
    <location>
        <begin position="348"/>
        <end position="572"/>
    </location>
</feature>
<evidence type="ECO:0000256" key="3">
    <source>
        <dbReference type="SAM" id="MobiDB-lite"/>
    </source>
</evidence>
<evidence type="ECO:0000259" key="4">
    <source>
        <dbReference type="SMART" id="SM00382"/>
    </source>
</evidence>
<dbReference type="SMART" id="SM00382">
    <property type="entry name" value="AAA"/>
    <property type="match status" value="2"/>
</dbReference>
<evidence type="ECO:0000313" key="6">
    <source>
        <dbReference type="Proteomes" id="UP000823935"/>
    </source>
</evidence>
<dbReference type="InterPro" id="IPR003439">
    <property type="entry name" value="ABC_transporter-like_ATP-bd"/>
</dbReference>
<dbReference type="GO" id="GO:0016887">
    <property type="term" value="F:ATP hydrolysis activity"/>
    <property type="evidence" value="ECO:0007669"/>
    <property type="project" value="InterPro"/>
</dbReference>
<evidence type="ECO:0000313" key="5">
    <source>
        <dbReference type="EMBL" id="HIS31013.1"/>
    </source>
</evidence>
<dbReference type="CDD" id="cd03221">
    <property type="entry name" value="ABCF_EF-3"/>
    <property type="match status" value="1"/>
</dbReference>
<reference evidence="5" key="2">
    <citation type="journal article" date="2021" name="PeerJ">
        <title>Extensive microbial diversity within the chicken gut microbiome revealed by metagenomics and culture.</title>
        <authorList>
            <person name="Gilroy R."/>
            <person name="Ravi A."/>
            <person name="Getino M."/>
            <person name="Pursley I."/>
            <person name="Horton D.L."/>
            <person name="Alikhan N.F."/>
            <person name="Baker D."/>
            <person name="Gharbi K."/>
            <person name="Hall N."/>
            <person name="Watson M."/>
            <person name="Adriaenssens E.M."/>
            <person name="Foster-Nyarko E."/>
            <person name="Jarju S."/>
            <person name="Secka A."/>
            <person name="Antonio M."/>
            <person name="Oren A."/>
            <person name="Chaudhuri R.R."/>
            <person name="La Ragione R."/>
            <person name="Hildebrand F."/>
            <person name="Pallen M.J."/>
        </authorList>
    </citation>
    <scope>NUCLEOTIDE SEQUENCE</scope>
    <source>
        <strain evidence="5">CHK190-19873</strain>
    </source>
</reference>
<proteinExistence type="predicted"/>
<keyword evidence="2 5" id="KW-0067">ATP-binding</keyword>
<dbReference type="PROSITE" id="PS00211">
    <property type="entry name" value="ABC_TRANSPORTER_1"/>
    <property type="match status" value="1"/>
</dbReference>
<sequence>MSQISVSGLTFGYEGALENVFTNVSFSFDTDWKLGLIGRNGKGKTTFLKLLLGEYEYRGAISSSAHMEYFPYKIPEEWMGLPGTEICQRLSAETEDWQILKELSQLDADGELLYRPWETLSHGERTKVMLALLFAKESGRPGDFYPLIDEPTSHLDAGARESVKNYLQGKRGFLLVSHDRWLLDACTDHILALNRSDIQVCRGNFTAWWENKEKQDAFERRENERLEGQISRLSAAAGRTGAWADQAEDRKIGYDPIKERGRPGRDYFGEKSRKMQQQRKNLERRRLQSIEEKKGLLHNLEEPDELKLFPLRHYKEQYLYAKDLDIFYGAAPDDAVCVLKNIQMTVSAGDRILLRGKNGSGKSSLIKAILGLPEVEVLDAGRSAAGRSEWRGNREDAAGRSEWRGNQEDAAERSESKESRGELGGPWIRGELHGAPKLLISYVSQDTSFLKGSLADYIHGLGIDQALFMGMLRRLNFEREQFAARPSGGGKGKKSSLSPDMEEFSEGQKKKVLLAASLLQKAHLYIWDEPLNYVDVFSRMQIEDLILKYKPTMLFVEHDRAFGDKIATRVMEL</sequence>
<name>A0A9D1ESB4_9FIRM</name>